<feature type="transmembrane region" description="Helical" evidence="12">
    <location>
        <begin position="262"/>
        <end position="281"/>
    </location>
</feature>
<feature type="transmembrane region" description="Helical" evidence="12">
    <location>
        <begin position="215"/>
        <end position="233"/>
    </location>
</feature>
<evidence type="ECO:0000256" key="12">
    <source>
        <dbReference type="SAM" id="Phobius"/>
    </source>
</evidence>
<evidence type="ECO:0000256" key="7">
    <source>
        <dbReference type="ARBA" id="ARBA00023004"/>
    </source>
</evidence>
<feature type="transmembrane region" description="Helical" evidence="12">
    <location>
        <begin position="318"/>
        <end position="339"/>
    </location>
</feature>
<protein>
    <submittedName>
        <fullName evidence="13">COX15/CtaA family protein</fullName>
    </submittedName>
</protein>
<organism evidence="13 14">
    <name type="scientific">Catenulispora subtropica</name>
    <dbReference type="NCBI Taxonomy" id="450798"/>
    <lineage>
        <taxon>Bacteria</taxon>
        <taxon>Bacillati</taxon>
        <taxon>Actinomycetota</taxon>
        <taxon>Actinomycetes</taxon>
        <taxon>Catenulisporales</taxon>
        <taxon>Catenulisporaceae</taxon>
        <taxon>Catenulispora</taxon>
    </lineage>
</organism>
<keyword evidence="6" id="KW-0560">Oxidoreductase</keyword>
<feature type="transmembrane region" description="Helical" evidence="12">
    <location>
        <begin position="293"/>
        <end position="312"/>
    </location>
</feature>
<evidence type="ECO:0000256" key="4">
    <source>
        <dbReference type="ARBA" id="ARBA00022723"/>
    </source>
</evidence>
<comment type="caution">
    <text evidence="13">The sequence shown here is derived from an EMBL/GenBank/DDBJ whole genome shotgun (WGS) entry which is preliminary data.</text>
</comment>
<feature type="transmembrane region" description="Helical" evidence="12">
    <location>
        <begin position="118"/>
        <end position="135"/>
    </location>
</feature>
<keyword evidence="7" id="KW-0408">Iron</keyword>
<proteinExistence type="predicted"/>
<dbReference type="PANTHER" id="PTHR35457:SF1">
    <property type="entry name" value="HEME A SYNTHASE"/>
    <property type="match status" value="1"/>
</dbReference>
<dbReference type="Proteomes" id="UP001499854">
    <property type="component" value="Unassembled WGS sequence"/>
</dbReference>
<keyword evidence="3 12" id="KW-0812">Transmembrane</keyword>
<evidence type="ECO:0000313" key="14">
    <source>
        <dbReference type="Proteomes" id="UP001499854"/>
    </source>
</evidence>
<keyword evidence="10" id="KW-1015">Disulfide bond</keyword>
<keyword evidence="8" id="KW-0350">Heme biosynthesis</keyword>
<evidence type="ECO:0000256" key="1">
    <source>
        <dbReference type="ARBA" id="ARBA00004141"/>
    </source>
</evidence>
<keyword evidence="9 12" id="KW-0472">Membrane</keyword>
<evidence type="ECO:0000256" key="11">
    <source>
        <dbReference type="ARBA" id="ARBA00023444"/>
    </source>
</evidence>
<sequence>MTQTAGDATGTAPTTGAPGTATAATVTAVAPAAAGSGSATTRAVPGLGLLRWRPTPAIVQWACFAALVANIGIIVTGGAVRLTDSGLGCPTWPTCTDGSLVPTRQLGAYGAVEFTNRMLTFAVSVAVGAAIVACMRWHPRRAALVKLSWSLFFGVVAQAVIGGISVRTHLAPIWVAVHMLVSMAMVAVAFVLWTRSREPGDGPATPTVQPFLRQLGYVLTAGVAALLAAGTVVTGSGPHSGAKAGDPGNKRFPLTPANATQLHADLVFLVVGLTIALWFALKATGAAPRILVAVRDLFVVLMAQGVIGYVQYFTHLPVLLVGIHMFGAAIVWVATWRVLLAMRERPAVAAPAAVA</sequence>
<evidence type="ECO:0000256" key="2">
    <source>
        <dbReference type="ARBA" id="ARBA00022475"/>
    </source>
</evidence>
<keyword evidence="2" id="KW-1003">Cell membrane</keyword>
<evidence type="ECO:0000256" key="5">
    <source>
        <dbReference type="ARBA" id="ARBA00022989"/>
    </source>
</evidence>
<name>A0ABN2QMX5_9ACTN</name>
<evidence type="ECO:0000256" key="8">
    <source>
        <dbReference type="ARBA" id="ARBA00023133"/>
    </source>
</evidence>
<evidence type="ECO:0000256" key="6">
    <source>
        <dbReference type="ARBA" id="ARBA00023002"/>
    </source>
</evidence>
<dbReference type="InterPro" id="IPR003780">
    <property type="entry name" value="COX15/CtaA_fam"/>
</dbReference>
<feature type="transmembrane region" description="Helical" evidence="12">
    <location>
        <begin position="172"/>
        <end position="194"/>
    </location>
</feature>
<evidence type="ECO:0000256" key="9">
    <source>
        <dbReference type="ARBA" id="ARBA00023136"/>
    </source>
</evidence>
<evidence type="ECO:0000313" key="13">
    <source>
        <dbReference type="EMBL" id="GAA1954968.1"/>
    </source>
</evidence>
<reference evidence="13 14" key="1">
    <citation type="journal article" date="2019" name="Int. J. Syst. Evol. Microbiol.">
        <title>The Global Catalogue of Microorganisms (GCM) 10K type strain sequencing project: providing services to taxonomists for standard genome sequencing and annotation.</title>
        <authorList>
            <consortium name="The Broad Institute Genomics Platform"/>
            <consortium name="The Broad Institute Genome Sequencing Center for Infectious Disease"/>
            <person name="Wu L."/>
            <person name="Ma J."/>
        </authorList>
    </citation>
    <scope>NUCLEOTIDE SEQUENCE [LARGE SCALE GENOMIC DNA]</scope>
    <source>
        <strain evidence="13 14">JCM 16013</strain>
    </source>
</reference>
<dbReference type="InterPro" id="IPR050450">
    <property type="entry name" value="COX15/CtaA_HemeA_synthase"/>
</dbReference>
<evidence type="ECO:0000256" key="3">
    <source>
        <dbReference type="ARBA" id="ARBA00022692"/>
    </source>
</evidence>
<dbReference type="Pfam" id="PF02628">
    <property type="entry name" value="COX15-CtaA"/>
    <property type="match status" value="1"/>
</dbReference>
<dbReference type="RefSeq" id="WP_344655552.1">
    <property type="nucleotide sequence ID" value="NZ_BAAAQM010000003.1"/>
</dbReference>
<dbReference type="PANTHER" id="PTHR35457">
    <property type="entry name" value="HEME A SYNTHASE"/>
    <property type="match status" value="1"/>
</dbReference>
<keyword evidence="14" id="KW-1185">Reference proteome</keyword>
<feature type="transmembrane region" description="Helical" evidence="12">
    <location>
        <begin position="58"/>
        <end position="80"/>
    </location>
</feature>
<dbReference type="EMBL" id="BAAAQM010000003">
    <property type="protein sequence ID" value="GAA1954968.1"/>
    <property type="molecule type" value="Genomic_DNA"/>
</dbReference>
<evidence type="ECO:0000256" key="10">
    <source>
        <dbReference type="ARBA" id="ARBA00023157"/>
    </source>
</evidence>
<feature type="transmembrane region" description="Helical" evidence="12">
    <location>
        <begin position="147"/>
        <end position="166"/>
    </location>
</feature>
<accession>A0ABN2QMX5</accession>
<keyword evidence="5 12" id="KW-1133">Transmembrane helix</keyword>
<comment type="pathway">
    <text evidence="11">Porphyrin-containing compound metabolism.</text>
</comment>
<comment type="subcellular location">
    <subcellularLocation>
        <location evidence="1">Membrane</location>
        <topology evidence="1">Multi-pass membrane protein</topology>
    </subcellularLocation>
</comment>
<gene>
    <name evidence="13" type="ORF">GCM10009838_08210</name>
</gene>
<keyword evidence="4" id="KW-0479">Metal-binding</keyword>